<feature type="chain" id="PRO_5022061109" evidence="1">
    <location>
        <begin position="21"/>
        <end position="390"/>
    </location>
</feature>
<gene>
    <name evidence="2" type="ORF">DNTS_022802</name>
</gene>
<keyword evidence="3" id="KW-1185">Reference proteome</keyword>
<evidence type="ECO:0000313" key="3">
    <source>
        <dbReference type="Proteomes" id="UP000316079"/>
    </source>
</evidence>
<accession>A0A553MTP4</accession>
<organism evidence="2 3">
    <name type="scientific">Danionella cerebrum</name>
    <dbReference type="NCBI Taxonomy" id="2873325"/>
    <lineage>
        <taxon>Eukaryota</taxon>
        <taxon>Metazoa</taxon>
        <taxon>Chordata</taxon>
        <taxon>Craniata</taxon>
        <taxon>Vertebrata</taxon>
        <taxon>Euteleostomi</taxon>
        <taxon>Actinopterygii</taxon>
        <taxon>Neopterygii</taxon>
        <taxon>Teleostei</taxon>
        <taxon>Ostariophysi</taxon>
        <taxon>Cypriniformes</taxon>
        <taxon>Danionidae</taxon>
        <taxon>Danioninae</taxon>
        <taxon>Danionella</taxon>
    </lineage>
</organism>
<feature type="signal peptide" evidence="1">
    <location>
        <begin position="1"/>
        <end position="20"/>
    </location>
</feature>
<evidence type="ECO:0000313" key="2">
    <source>
        <dbReference type="EMBL" id="TRY56552.1"/>
    </source>
</evidence>
<dbReference type="EMBL" id="SRMA01027277">
    <property type="protein sequence ID" value="TRY56552.1"/>
    <property type="molecule type" value="Genomic_DNA"/>
</dbReference>
<reference evidence="2 3" key="1">
    <citation type="journal article" date="2019" name="Sci. Data">
        <title>Hybrid genome assembly and annotation of Danionella translucida.</title>
        <authorList>
            <person name="Kadobianskyi M."/>
            <person name="Schulze L."/>
            <person name="Schuelke M."/>
            <person name="Judkewitz B."/>
        </authorList>
    </citation>
    <scope>NUCLEOTIDE SEQUENCE [LARGE SCALE GENOMIC DNA]</scope>
    <source>
        <strain evidence="2 3">Bolton</strain>
    </source>
</reference>
<proteinExistence type="predicted"/>
<name>A0A553MTP4_9TELE</name>
<evidence type="ECO:0000256" key="1">
    <source>
        <dbReference type="SAM" id="SignalP"/>
    </source>
</evidence>
<dbReference type="OrthoDB" id="73680at2759"/>
<keyword evidence="1" id="KW-0732">Signal</keyword>
<dbReference type="Proteomes" id="UP000316079">
    <property type="component" value="Unassembled WGS sequence"/>
</dbReference>
<protein>
    <submittedName>
        <fullName evidence="2">Uncharacterized protein</fullName>
    </submittedName>
</protein>
<comment type="caution">
    <text evidence="2">The sequence shown here is derived from an EMBL/GenBank/DDBJ whole genome shotgun (WGS) entry which is preliminary data.</text>
</comment>
<dbReference type="AlphaFoldDB" id="A0A553MTP4"/>
<sequence>MRGVSIPLLTLLQQSLGAAADPPLIQQLIHRVEELSHEQTELSSVESPGPVPELPERGRPLLRTLLLVNGEGSELMLLSASLSSFFLMHAKCVSLRAPDLRAPCIQTLPHLHGSPRQPLAPAEMRPLQTTAKDLLSSVVEDMLKLRSGGRASARLEAFDRHLHSLTRPPRMPLSSDWSIYMEQDFGSSGSRTEICAGYTAVTRAGIWGELSIFRIAAEDDLLSHEEDAEVLKEAHTSPSKAPIHRKGGVLRFSFPSRDKACAVLPVTMTTGIFATPTRALDLCGTQTRALCRGLHHRVRTPGRASKLGLLRTDSAVLVEEEQQQQHEIHALETTTHVPFFRSQTESFIKEFKPGVESERNLQQSGTSSLKHSGSCCCESAASHFGSAAGN</sequence>